<dbReference type="PANTHER" id="PTHR37422">
    <property type="entry name" value="TEICHURONIC ACID BIOSYNTHESIS PROTEIN TUAE"/>
    <property type="match status" value="1"/>
</dbReference>
<organism evidence="7 8">
    <name type="scientific">Potamilus streckersoni</name>
    <dbReference type="NCBI Taxonomy" id="2493646"/>
    <lineage>
        <taxon>Eukaryota</taxon>
        <taxon>Metazoa</taxon>
        <taxon>Spiralia</taxon>
        <taxon>Lophotrochozoa</taxon>
        <taxon>Mollusca</taxon>
        <taxon>Bivalvia</taxon>
        <taxon>Autobranchia</taxon>
        <taxon>Heteroconchia</taxon>
        <taxon>Palaeoheterodonta</taxon>
        <taxon>Unionida</taxon>
        <taxon>Unionoidea</taxon>
        <taxon>Unionidae</taxon>
        <taxon>Ambleminae</taxon>
        <taxon>Lampsilini</taxon>
        <taxon>Potamilus</taxon>
    </lineage>
</organism>
<feature type="domain" description="O-antigen ligase-related" evidence="6">
    <location>
        <begin position="190"/>
        <end position="291"/>
    </location>
</feature>
<dbReference type="PANTHER" id="PTHR37422:SF13">
    <property type="entry name" value="LIPOPOLYSACCHARIDE BIOSYNTHESIS PROTEIN PA4999-RELATED"/>
    <property type="match status" value="1"/>
</dbReference>
<dbReference type="Proteomes" id="UP001195483">
    <property type="component" value="Unassembled WGS sequence"/>
</dbReference>
<evidence type="ECO:0000256" key="5">
    <source>
        <dbReference type="SAM" id="Phobius"/>
    </source>
</evidence>
<dbReference type="AlphaFoldDB" id="A0AAE0SQM1"/>
<feature type="transmembrane region" description="Helical" evidence="5">
    <location>
        <begin position="407"/>
        <end position="429"/>
    </location>
</feature>
<reference evidence="7" key="2">
    <citation type="journal article" date="2021" name="Genome Biol. Evol.">
        <title>Developing a high-quality reference genome for a parasitic bivalve with doubly uniparental inheritance (Bivalvia: Unionida).</title>
        <authorList>
            <person name="Smith C.H."/>
        </authorList>
    </citation>
    <scope>NUCLEOTIDE SEQUENCE</scope>
    <source>
        <strain evidence="7">CHS0354</strain>
        <tissue evidence="7">Mantle</tissue>
    </source>
</reference>
<evidence type="ECO:0000256" key="4">
    <source>
        <dbReference type="ARBA" id="ARBA00023136"/>
    </source>
</evidence>
<dbReference type="GO" id="GO:0016020">
    <property type="term" value="C:membrane"/>
    <property type="evidence" value="ECO:0007669"/>
    <property type="project" value="UniProtKB-SubCell"/>
</dbReference>
<accession>A0AAE0SQM1</accession>
<sequence>MEQNAGSKDTSVQNKSAITAEKIGTVFLWLSFISIPFSVSLAALGSAGTDPQCGVSLRFILMVLTALIAAAFSGGFSENFSALRHQYWKLLLPGCVLMVLLRRDSLNACINGLLVFAVIFSLYGIAQYFTGVVIWQPEKVTSYNERWHAMGFFSHYITYGGVMLLLFPVFLSAGFARNLSGRHRLIFTAGSVFIGIALMLSLSRSAWLGAFAGLFVLILLSRRKIFLIPAVVAIILLVGAYFYIKSNPELRQNAFLARIDNILDSSDRVKMLEAGFSVAKENLLFGIGPNTVDKLRQAYEIIVFRDGWAWCTANPEECKRLKKLTVEDDTRCKNYDTPEKCIEEVLIRDKGKIINDASVGVHNIYLQLVLNYGIFHLLAYILMWGMLLVTCISALSRKSAQYVKEVYILKGILAGFAGYAVMGFLRIIFTMRRFSTP</sequence>
<evidence type="ECO:0000256" key="3">
    <source>
        <dbReference type="ARBA" id="ARBA00022989"/>
    </source>
</evidence>
<evidence type="ECO:0000313" key="8">
    <source>
        <dbReference type="Proteomes" id="UP001195483"/>
    </source>
</evidence>
<protein>
    <recommendedName>
        <fullName evidence="6">O-antigen ligase-related domain-containing protein</fullName>
    </recommendedName>
</protein>
<evidence type="ECO:0000313" key="7">
    <source>
        <dbReference type="EMBL" id="KAK3596148.1"/>
    </source>
</evidence>
<dbReference type="InterPro" id="IPR007016">
    <property type="entry name" value="O-antigen_ligase-rel_domated"/>
</dbReference>
<proteinExistence type="predicted"/>
<evidence type="ECO:0000256" key="1">
    <source>
        <dbReference type="ARBA" id="ARBA00004141"/>
    </source>
</evidence>
<dbReference type="InterPro" id="IPR051533">
    <property type="entry name" value="WaaL-like"/>
</dbReference>
<feature type="transmembrane region" description="Helical" evidence="5">
    <location>
        <begin position="374"/>
        <end position="395"/>
    </location>
</feature>
<feature type="transmembrane region" description="Helical" evidence="5">
    <location>
        <begin position="26"/>
        <end position="47"/>
    </location>
</feature>
<keyword evidence="2 5" id="KW-0812">Transmembrane</keyword>
<feature type="transmembrane region" description="Helical" evidence="5">
    <location>
        <begin position="113"/>
        <end position="136"/>
    </location>
</feature>
<feature type="transmembrane region" description="Helical" evidence="5">
    <location>
        <begin position="226"/>
        <end position="244"/>
    </location>
</feature>
<evidence type="ECO:0000259" key="6">
    <source>
        <dbReference type="Pfam" id="PF04932"/>
    </source>
</evidence>
<feature type="transmembrane region" description="Helical" evidence="5">
    <location>
        <begin position="156"/>
        <end position="175"/>
    </location>
</feature>
<comment type="caution">
    <text evidence="7">The sequence shown here is derived from an EMBL/GenBank/DDBJ whole genome shotgun (WGS) entry which is preliminary data.</text>
</comment>
<comment type="subcellular location">
    <subcellularLocation>
        <location evidence="1">Membrane</location>
        <topology evidence="1">Multi-pass membrane protein</topology>
    </subcellularLocation>
</comment>
<reference evidence="7" key="3">
    <citation type="submission" date="2023-05" db="EMBL/GenBank/DDBJ databases">
        <authorList>
            <person name="Smith C.H."/>
        </authorList>
    </citation>
    <scope>NUCLEOTIDE SEQUENCE</scope>
    <source>
        <strain evidence="7">CHS0354</strain>
        <tissue evidence="7">Mantle</tissue>
    </source>
</reference>
<keyword evidence="4 5" id="KW-0472">Membrane</keyword>
<gene>
    <name evidence="7" type="ORF">CHS0354_027418</name>
</gene>
<dbReference type="EMBL" id="JAEAOA010001653">
    <property type="protein sequence ID" value="KAK3596148.1"/>
    <property type="molecule type" value="Genomic_DNA"/>
</dbReference>
<name>A0AAE0SQM1_9BIVA</name>
<feature type="transmembrane region" description="Helical" evidence="5">
    <location>
        <begin position="59"/>
        <end position="77"/>
    </location>
</feature>
<keyword evidence="8" id="KW-1185">Reference proteome</keyword>
<dbReference type="Pfam" id="PF04932">
    <property type="entry name" value="Wzy_C"/>
    <property type="match status" value="1"/>
</dbReference>
<keyword evidence="3 5" id="KW-1133">Transmembrane helix</keyword>
<reference evidence="7" key="1">
    <citation type="journal article" date="2021" name="Genome Biol. Evol.">
        <title>A High-Quality Reference Genome for a Parasitic Bivalve with Doubly Uniparental Inheritance (Bivalvia: Unionida).</title>
        <authorList>
            <person name="Smith C.H."/>
        </authorList>
    </citation>
    <scope>NUCLEOTIDE SEQUENCE</scope>
    <source>
        <strain evidence="7">CHS0354</strain>
    </source>
</reference>
<evidence type="ECO:0000256" key="2">
    <source>
        <dbReference type="ARBA" id="ARBA00022692"/>
    </source>
</evidence>
<feature type="transmembrane region" description="Helical" evidence="5">
    <location>
        <begin position="187"/>
        <end position="220"/>
    </location>
</feature>